<proteinExistence type="predicted"/>
<evidence type="ECO:0000313" key="3">
    <source>
        <dbReference type="Proteomes" id="UP000598297"/>
    </source>
</evidence>
<comment type="caution">
    <text evidence="2">The sequence shown here is derived from an EMBL/GenBank/DDBJ whole genome shotgun (WGS) entry which is preliminary data.</text>
</comment>
<feature type="region of interest" description="Disordered" evidence="1">
    <location>
        <begin position="31"/>
        <end position="67"/>
    </location>
</feature>
<dbReference type="AlphaFoldDB" id="A0A964UUQ4"/>
<name>A0A964UUQ4_9ACTN</name>
<evidence type="ECO:0000313" key="2">
    <source>
        <dbReference type="EMBL" id="NBE52005.1"/>
    </source>
</evidence>
<feature type="compositionally biased region" description="Low complexity" evidence="1">
    <location>
        <begin position="31"/>
        <end position="51"/>
    </location>
</feature>
<reference evidence="2" key="1">
    <citation type="submission" date="2020-01" db="EMBL/GenBank/DDBJ databases">
        <title>Whole-genome analyses of novel actinobacteria.</title>
        <authorList>
            <person name="Sahin N."/>
        </authorList>
    </citation>
    <scope>NUCLEOTIDE SEQUENCE</scope>
    <source>
        <strain evidence="2">YC537</strain>
    </source>
</reference>
<keyword evidence="3" id="KW-1185">Reference proteome</keyword>
<dbReference type="Proteomes" id="UP000598297">
    <property type="component" value="Unassembled WGS sequence"/>
</dbReference>
<dbReference type="EMBL" id="JAAAHS010000063">
    <property type="protein sequence ID" value="NBE52005.1"/>
    <property type="molecule type" value="Genomic_DNA"/>
</dbReference>
<accession>A0A964UUQ4</accession>
<evidence type="ECO:0000256" key="1">
    <source>
        <dbReference type="SAM" id="MobiDB-lite"/>
    </source>
</evidence>
<feature type="non-terminal residue" evidence="2">
    <location>
        <position position="1"/>
    </location>
</feature>
<protein>
    <submittedName>
        <fullName evidence="2">Uncharacterized protein</fullName>
    </submittedName>
</protein>
<organism evidence="2 3">
    <name type="scientific">Streptomyces boluensis</name>
    <dbReference type="NCBI Taxonomy" id="1775135"/>
    <lineage>
        <taxon>Bacteria</taxon>
        <taxon>Bacillati</taxon>
        <taxon>Actinomycetota</taxon>
        <taxon>Actinomycetes</taxon>
        <taxon>Kitasatosporales</taxon>
        <taxon>Streptomycetaceae</taxon>
        <taxon>Streptomyces</taxon>
    </lineage>
</organism>
<gene>
    <name evidence="2" type="ORF">GUY60_11340</name>
</gene>
<sequence length="67" mass="6454">APEPQRPAAEAESSDGVQPGMWLAAFQSGLAGDTSGAAPAATGSGPTGRTAQDLDAPSASASKGNEQ</sequence>